<dbReference type="AlphaFoldDB" id="A0A7X9LDW8"/>
<sequence>MTIVGPSVCDWLIDINGMQFFDKVITARCKSYYYDDSGNRVAYLESTEIIGEKRELIQEKQRFN</sequence>
<dbReference type="Proteomes" id="UP000532121">
    <property type="component" value="Unassembled WGS sequence"/>
</dbReference>
<organism evidence="1 2">
    <name type="scientific">Streptococcus ratti</name>
    <dbReference type="NCBI Taxonomy" id="1341"/>
    <lineage>
        <taxon>Bacteria</taxon>
        <taxon>Bacillati</taxon>
        <taxon>Bacillota</taxon>
        <taxon>Bacilli</taxon>
        <taxon>Lactobacillales</taxon>
        <taxon>Streptococcaceae</taxon>
        <taxon>Streptococcus</taxon>
    </lineage>
</organism>
<proteinExistence type="predicted"/>
<evidence type="ECO:0000313" key="1">
    <source>
        <dbReference type="EMBL" id="NMD49157.1"/>
    </source>
</evidence>
<name>A0A7X9LDW8_STRRT</name>
<dbReference type="RefSeq" id="WP_193523497.1">
    <property type="nucleotide sequence ID" value="NZ_JABASA010000009.1"/>
</dbReference>
<dbReference type="EMBL" id="JABASA010000009">
    <property type="protein sequence ID" value="NMD49157.1"/>
    <property type="molecule type" value="Genomic_DNA"/>
</dbReference>
<accession>A0A7X9LDW8</accession>
<reference evidence="1 2" key="1">
    <citation type="submission" date="2020-04" db="EMBL/GenBank/DDBJ databases">
        <title>MicrobeNet Type strains.</title>
        <authorList>
            <person name="Nicholson A.C."/>
        </authorList>
    </citation>
    <scope>NUCLEOTIDE SEQUENCE [LARGE SCALE GENOMIC DNA]</scope>
    <source>
        <strain evidence="1 2">DSM 22768</strain>
    </source>
</reference>
<evidence type="ECO:0000313" key="2">
    <source>
        <dbReference type="Proteomes" id="UP000532121"/>
    </source>
</evidence>
<comment type="caution">
    <text evidence="1">The sequence shown here is derived from an EMBL/GenBank/DDBJ whole genome shotgun (WGS) entry which is preliminary data.</text>
</comment>
<protein>
    <submittedName>
        <fullName evidence="1">Uncharacterized protein</fullName>
    </submittedName>
</protein>
<gene>
    <name evidence="1" type="ORF">HHO37_05620</name>
</gene>